<feature type="non-terminal residue" evidence="2">
    <location>
        <position position="1"/>
    </location>
</feature>
<dbReference type="Proteomes" id="UP000287651">
    <property type="component" value="Unassembled WGS sequence"/>
</dbReference>
<dbReference type="AlphaFoldDB" id="A0A427A1I1"/>
<sequence>AKRRRRTTALPCVGSTNGEGHASDAEGPGIAEHGDETTAEVEAHESLEAPHGNAADEESWKPAVPGRGCGSLFVDLLQLDGRWVGAHHRQQPLHDVAHAALPPVEDDRGVLPDQPRDPLLRRLIRPPAARGRLSYRRLTRGKSVAPIADKALVYGRDVTLLARRRSLDGYDLLGRAYDQRRLRSIETIVSSSIVT</sequence>
<organism evidence="2 3">
    <name type="scientific">Ensete ventricosum</name>
    <name type="common">Abyssinian banana</name>
    <name type="synonym">Musa ensete</name>
    <dbReference type="NCBI Taxonomy" id="4639"/>
    <lineage>
        <taxon>Eukaryota</taxon>
        <taxon>Viridiplantae</taxon>
        <taxon>Streptophyta</taxon>
        <taxon>Embryophyta</taxon>
        <taxon>Tracheophyta</taxon>
        <taxon>Spermatophyta</taxon>
        <taxon>Magnoliopsida</taxon>
        <taxon>Liliopsida</taxon>
        <taxon>Zingiberales</taxon>
        <taxon>Musaceae</taxon>
        <taxon>Ensete</taxon>
    </lineage>
</organism>
<dbReference type="EMBL" id="AMZH03004126">
    <property type="protein sequence ID" value="RRT70100.1"/>
    <property type="molecule type" value="Genomic_DNA"/>
</dbReference>
<feature type="compositionally biased region" description="Basic and acidic residues" evidence="1">
    <location>
        <begin position="32"/>
        <end position="48"/>
    </location>
</feature>
<gene>
    <name evidence="2" type="ORF">B296_00032734</name>
</gene>
<evidence type="ECO:0000256" key="1">
    <source>
        <dbReference type="SAM" id="MobiDB-lite"/>
    </source>
</evidence>
<name>A0A427A1I1_ENSVE</name>
<protein>
    <submittedName>
        <fullName evidence="2">Uncharacterized protein</fullName>
    </submittedName>
</protein>
<accession>A0A427A1I1</accession>
<reference evidence="2 3" key="1">
    <citation type="journal article" date="2014" name="Agronomy (Basel)">
        <title>A Draft Genome Sequence for Ensete ventricosum, the Drought-Tolerant Tree Against Hunger.</title>
        <authorList>
            <person name="Harrison J."/>
            <person name="Moore K.A."/>
            <person name="Paszkiewicz K."/>
            <person name="Jones T."/>
            <person name="Grant M."/>
            <person name="Ambacheew D."/>
            <person name="Muzemil S."/>
            <person name="Studholme D.J."/>
        </authorList>
    </citation>
    <scope>NUCLEOTIDE SEQUENCE [LARGE SCALE GENOMIC DNA]</scope>
</reference>
<evidence type="ECO:0000313" key="3">
    <source>
        <dbReference type="Proteomes" id="UP000287651"/>
    </source>
</evidence>
<feature type="region of interest" description="Disordered" evidence="1">
    <location>
        <begin position="1"/>
        <end position="60"/>
    </location>
</feature>
<comment type="caution">
    <text evidence="2">The sequence shown here is derived from an EMBL/GenBank/DDBJ whole genome shotgun (WGS) entry which is preliminary data.</text>
</comment>
<proteinExistence type="predicted"/>
<evidence type="ECO:0000313" key="2">
    <source>
        <dbReference type="EMBL" id="RRT70100.1"/>
    </source>
</evidence>